<evidence type="ECO:0000256" key="7">
    <source>
        <dbReference type="ARBA" id="ARBA00022946"/>
    </source>
</evidence>
<evidence type="ECO:0000256" key="11">
    <source>
        <dbReference type="ARBA" id="ARBA00023136"/>
    </source>
</evidence>
<keyword evidence="11 12" id="KW-0472">Membrane</keyword>
<evidence type="ECO:0000256" key="6">
    <source>
        <dbReference type="ARBA" id="ARBA00022927"/>
    </source>
</evidence>
<comment type="similarity">
    <text evidence="2 12">Belongs to the PAM17 family.</text>
</comment>
<evidence type="ECO:0000256" key="4">
    <source>
        <dbReference type="ARBA" id="ARBA00022692"/>
    </source>
</evidence>
<name>A0A9Q3DHK8_9BASI</name>
<sequence>MSQCPKISSRIDLRRLLSSVGIGCHESKKVILSAALSKGFRTVGSVRSAPSRSSQLTNSEICLTWPEYLALRKKQRRFALFTTIPSTTLGLGLGINYFATIEAAPTDLIMGIEAPYIYGISTLACGILGYLIGPTIGHAIFRLRVNKSVRTEMQKKSGEFYSHIKKNRVDPAQSIVNNPLPDWHGERIGSLKDYRRWLRDQSAYRRKATQHALTHHFVLGGPIHGLGFHHTAI</sequence>
<evidence type="ECO:0000256" key="5">
    <source>
        <dbReference type="ARBA" id="ARBA00022792"/>
    </source>
</evidence>
<keyword evidence="10 12" id="KW-0496">Mitochondrion</keyword>
<evidence type="ECO:0000313" key="14">
    <source>
        <dbReference type="Proteomes" id="UP000765509"/>
    </source>
</evidence>
<keyword evidence="3 12" id="KW-0813">Transport</keyword>
<protein>
    <recommendedName>
        <fullName evidence="12">Presequence translocated-associated motor subunit PAM17</fullName>
    </recommendedName>
</protein>
<dbReference type="AlphaFoldDB" id="A0A9Q3DHK8"/>
<organism evidence="13 14">
    <name type="scientific">Austropuccinia psidii MF-1</name>
    <dbReference type="NCBI Taxonomy" id="1389203"/>
    <lineage>
        <taxon>Eukaryota</taxon>
        <taxon>Fungi</taxon>
        <taxon>Dikarya</taxon>
        <taxon>Basidiomycota</taxon>
        <taxon>Pucciniomycotina</taxon>
        <taxon>Pucciniomycetes</taxon>
        <taxon>Pucciniales</taxon>
        <taxon>Sphaerophragmiaceae</taxon>
        <taxon>Austropuccinia</taxon>
    </lineage>
</organism>
<evidence type="ECO:0000256" key="1">
    <source>
        <dbReference type="ARBA" id="ARBA00004448"/>
    </source>
</evidence>
<evidence type="ECO:0000256" key="10">
    <source>
        <dbReference type="ARBA" id="ARBA00023128"/>
    </source>
</evidence>
<dbReference type="OrthoDB" id="5970083at2759"/>
<accession>A0A9Q3DHK8</accession>
<dbReference type="PANTHER" id="PTHR28021">
    <property type="entry name" value="PRESEQUENCE TRANSLOCATED-ASSOCIATED MOTOR SUBUNIT PAM17, MITOCHONDRIAL"/>
    <property type="match status" value="1"/>
</dbReference>
<keyword evidence="14" id="KW-1185">Reference proteome</keyword>
<evidence type="ECO:0000256" key="2">
    <source>
        <dbReference type="ARBA" id="ARBA00006837"/>
    </source>
</evidence>
<dbReference type="Proteomes" id="UP000765509">
    <property type="component" value="Unassembled WGS sequence"/>
</dbReference>
<comment type="caution">
    <text evidence="13">The sequence shown here is derived from an EMBL/GenBank/DDBJ whole genome shotgun (WGS) entry which is preliminary data.</text>
</comment>
<keyword evidence="5 12" id="KW-0999">Mitochondrion inner membrane</keyword>
<evidence type="ECO:0000256" key="3">
    <source>
        <dbReference type="ARBA" id="ARBA00022448"/>
    </source>
</evidence>
<keyword evidence="4 12" id="KW-0812">Transmembrane</keyword>
<feature type="transmembrane region" description="Helical" evidence="12">
    <location>
        <begin position="118"/>
        <end position="141"/>
    </location>
</feature>
<evidence type="ECO:0000256" key="12">
    <source>
        <dbReference type="RuleBase" id="RU367146"/>
    </source>
</evidence>
<comment type="function">
    <text evidence="12">Component of the PAM complex, a complex required for the translocation of transit peptide-containing proteins from the inner membrane into the mitochondrial matrix in an ATP-dependent manner.</text>
</comment>
<dbReference type="Pfam" id="PF08566">
    <property type="entry name" value="Pam17"/>
    <property type="match status" value="1"/>
</dbReference>
<evidence type="ECO:0000313" key="13">
    <source>
        <dbReference type="EMBL" id="MBW0503354.1"/>
    </source>
</evidence>
<comment type="subcellular location">
    <subcellularLocation>
        <location evidence="1 12">Mitochondrion inner membrane</location>
        <topology evidence="1 12">Multi-pass membrane protein</topology>
    </subcellularLocation>
</comment>
<evidence type="ECO:0000256" key="8">
    <source>
        <dbReference type="ARBA" id="ARBA00022989"/>
    </source>
</evidence>
<dbReference type="InterPro" id="IPR013875">
    <property type="entry name" value="Pam17"/>
</dbReference>
<keyword evidence="7" id="KW-0809">Transit peptide</keyword>
<keyword evidence="6 12" id="KW-0653">Protein transport</keyword>
<dbReference type="PANTHER" id="PTHR28021:SF1">
    <property type="entry name" value="PRESEQUENCE TRANSLOCATED-ASSOCIATED MOTOR SUBUNIT PAM17, MITOCHONDRIAL"/>
    <property type="match status" value="1"/>
</dbReference>
<keyword evidence="9 12" id="KW-0811">Translocation</keyword>
<proteinExistence type="inferred from homology"/>
<keyword evidence="8 12" id="KW-1133">Transmembrane helix</keyword>
<dbReference type="GO" id="GO:0030150">
    <property type="term" value="P:protein import into mitochondrial matrix"/>
    <property type="evidence" value="ECO:0007669"/>
    <property type="project" value="UniProtKB-UniRule"/>
</dbReference>
<dbReference type="EMBL" id="AVOT02017323">
    <property type="protein sequence ID" value="MBW0503354.1"/>
    <property type="molecule type" value="Genomic_DNA"/>
</dbReference>
<reference evidence="13" key="1">
    <citation type="submission" date="2021-03" db="EMBL/GenBank/DDBJ databases">
        <title>Draft genome sequence of rust myrtle Austropuccinia psidii MF-1, a brazilian biotype.</title>
        <authorList>
            <person name="Quecine M.C."/>
            <person name="Pachon D.M.R."/>
            <person name="Bonatelli M.L."/>
            <person name="Correr F.H."/>
            <person name="Franceschini L.M."/>
            <person name="Leite T.F."/>
            <person name="Margarido G.R.A."/>
            <person name="Almeida C.A."/>
            <person name="Ferrarezi J.A."/>
            <person name="Labate C.A."/>
        </authorList>
    </citation>
    <scope>NUCLEOTIDE SEQUENCE</scope>
    <source>
        <strain evidence="13">MF-1</strain>
    </source>
</reference>
<dbReference type="GO" id="GO:0001405">
    <property type="term" value="C:PAM complex, Tim23 associated import motor"/>
    <property type="evidence" value="ECO:0007669"/>
    <property type="project" value="UniProtKB-UniRule"/>
</dbReference>
<feature type="transmembrane region" description="Helical" evidence="12">
    <location>
        <begin position="78"/>
        <end position="98"/>
    </location>
</feature>
<gene>
    <name evidence="13" type="ORF">O181_043069</name>
</gene>
<comment type="subunit">
    <text evidence="12">Component of the PAM complex.</text>
</comment>
<evidence type="ECO:0000256" key="9">
    <source>
        <dbReference type="ARBA" id="ARBA00023010"/>
    </source>
</evidence>